<organism evidence="7 8">
    <name type="scientific">Azohydromonas lata</name>
    <dbReference type="NCBI Taxonomy" id="45677"/>
    <lineage>
        <taxon>Bacteria</taxon>
        <taxon>Pseudomonadati</taxon>
        <taxon>Pseudomonadota</taxon>
        <taxon>Betaproteobacteria</taxon>
        <taxon>Burkholderiales</taxon>
        <taxon>Sphaerotilaceae</taxon>
        <taxon>Azohydromonas</taxon>
    </lineage>
</organism>
<evidence type="ECO:0000256" key="5">
    <source>
        <dbReference type="SAM" id="MobiDB-lite"/>
    </source>
</evidence>
<protein>
    <submittedName>
        <fullName evidence="7">Energy transducer TonB</fullName>
    </submittedName>
</protein>
<feature type="region of interest" description="Disordered" evidence="5">
    <location>
        <begin position="1"/>
        <end position="43"/>
    </location>
</feature>
<evidence type="ECO:0000313" key="8">
    <source>
        <dbReference type="Proteomes" id="UP001293718"/>
    </source>
</evidence>
<evidence type="ECO:0000256" key="3">
    <source>
        <dbReference type="ARBA" id="ARBA00022989"/>
    </source>
</evidence>
<accession>A0ABU5IL63</accession>
<feature type="non-terminal residue" evidence="7">
    <location>
        <position position="1"/>
    </location>
</feature>
<name>A0ABU5IL63_9BURK</name>
<keyword evidence="4" id="KW-0472">Membrane</keyword>
<evidence type="ECO:0000259" key="6">
    <source>
        <dbReference type="PROSITE" id="PS52015"/>
    </source>
</evidence>
<dbReference type="Gene3D" id="3.30.1150.10">
    <property type="match status" value="1"/>
</dbReference>
<comment type="caution">
    <text evidence="7">The sequence shown here is derived from an EMBL/GenBank/DDBJ whole genome shotgun (WGS) entry which is preliminary data.</text>
</comment>
<evidence type="ECO:0000256" key="2">
    <source>
        <dbReference type="ARBA" id="ARBA00022692"/>
    </source>
</evidence>
<keyword evidence="2" id="KW-0812">Transmembrane</keyword>
<sequence length="137" mass="14752">KRQIQRPAPQAPAITSVPVAPPPAPPAPPAPPPEAPPAPVQRTAPVINFSGCAKPDYNAAARRAEAQGSTVISFLIDTDGRVLESRVDRSSGATREHKMLDRLAVDALAQCRFKPGTVNGQPERSWSRVEYVWKLVD</sequence>
<feature type="domain" description="TonB C-terminal" evidence="6">
    <location>
        <begin position="42"/>
        <end position="137"/>
    </location>
</feature>
<dbReference type="SUPFAM" id="SSF74653">
    <property type="entry name" value="TolA/TonB C-terminal domain"/>
    <property type="match status" value="1"/>
</dbReference>
<dbReference type="InterPro" id="IPR037682">
    <property type="entry name" value="TonB_C"/>
</dbReference>
<keyword evidence="8" id="KW-1185">Reference proteome</keyword>
<dbReference type="Pfam" id="PF03544">
    <property type="entry name" value="TonB_C"/>
    <property type="match status" value="1"/>
</dbReference>
<dbReference type="PROSITE" id="PS52015">
    <property type="entry name" value="TONB_CTD"/>
    <property type="match status" value="1"/>
</dbReference>
<evidence type="ECO:0000313" key="7">
    <source>
        <dbReference type="EMBL" id="MDZ5459647.1"/>
    </source>
</evidence>
<dbReference type="Proteomes" id="UP001293718">
    <property type="component" value="Unassembled WGS sequence"/>
</dbReference>
<keyword evidence="3" id="KW-1133">Transmembrane helix</keyword>
<dbReference type="InterPro" id="IPR006260">
    <property type="entry name" value="TonB/TolA_C"/>
</dbReference>
<feature type="compositionally biased region" description="Pro residues" evidence="5">
    <location>
        <begin position="19"/>
        <end position="39"/>
    </location>
</feature>
<dbReference type="RefSeq" id="WP_322467328.1">
    <property type="nucleotide sequence ID" value="NZ_JAXOJX010000047.1"/>
</dbReference>
<evidence type="ECO:0000256" key="1">
    <source>
        <dbReference type="ARBA" id="ARBA00004167"/>
    </source>
</evidence>
<evidence type="ECO:0000256" key="4">
    <source>
        <dbReference type="ARBA" id="ARBA00023136"/>
    </source>
</evidence>
<dbReference type="NCBIfam" id="TIGR01352">
    <property type="entry name" value="tonB_Cterm"/>
    <property type="match status" value="1"/>
</dbReference>
<reference evidence="7 8" key="1">
    <citation type="submission" date="2023-11" db="EMBL/GenBank/DDBJ databases">
        <title>Draft genome of Azohydromonas lata strain H1 (DSM1123), a polyhydroxyalkanoate producer.</title>
        <authorList>
            <person name="Traversa D."/>
            <person name="D'Addabbo P."/>
            <person name="Pazzani C."/>
            <person name="Manzari C."/>
            <person name="Chiara M."/>
            <person name="Scrascia M."/>
        </authorList>
    </citation>
    <scope>NUCLEOTIDE SEQUENCE [LARGE SCALE GENOMIC DNA]</scope>
    <source>
        <strain evidence="7 8">H1</strain>
    </source>
</reference>
<proteinExistence type="predicted"/>
<gene>
    <name evidence="7" type="ORF">SM757_24010</name>
</gene>
<comment type="subcellular location">
    <subcellularLocation>
        <location evidence="1">Membrane</location>
        <topology evidence="1">Single-pass membrane protein</topology>
    </subcellularLocation>
</comment>
<dbReference type="EMBL" id="JAXOJX010000047">
    <property type="protein sequence ID" value="MDZ5459647.1"/>
    <property type="molecule type" value="Genomic_DNA"/>
</dbReference>